<sequence>MSNRTSRRAKSPAMRNKFSDIGVTGRRTGVRAAGGVTVDNDGLENVVEFYNKTSPTQPAKPTQPQPQTLHALLSPTPIRSIPAYDTLMGALDMGTPEQRPILRVDAEEDEAIPTPLQTRTLRTQLMNVTEKETTIATTMAAPAPAPAPVLVLSQAPAATTGASRRMTMVQSKVQRESWVNSPVKNRRVTMGITQKRADPGDELNFGPEDSTDELNFGPPETQSRKKLNGASATENKADENENDNEEERYVHVEDSDQKLSPVESAANNDNEEEEEPQFNLSEPEQDDNEVPDQEPEQEMPEDEVIPDSQEPAPEVSETEQDPTPEDQSGDQSVDQSAEQPRRQKQIKAKSMSAEQPIRRSTRATIQPLAYWRNEHVEYEYSSGPLPGVPVPKLKNVVRVRQTAEEKKYAKRRRTKHSLPSLRHIPRSELDPSDRGQFFYYDDENYGFPVKGDSSGRYGPRYTEKAKARGSTKRLLDDMDDNDDIPVDERPKVVLMGDGVERTQEIAISRQSIEWSNMDTEKDKYKVGMGLFVEQSEGSVDASSGVISMAVGGQKPARTAGPRTLFYLVTSGQVEVQVHGSVFRVGMLGQFMVPRNNTYSIKNVGTHPAQLYYVHVSPLESAMESVQGGGSAAAEHSDSDIE</sequence>
<reference evidence="1" key="1">
    <citation type="submission" date="2022-07" db="EMBL/GenBank/DDBJ databases">
        <title>Phylogenomic reconstructions and comparative analyses of Kickxellomycotina fungi.</title>
        <authorList>
            <person name="Reynolds N.K."/>
            <person name="Stajich J.E."/>
            <person name="Barry K."/>
            <person name="Grigoriev I.V."/>
            <person name="Crous P."/>
            <person name="Smith M.E."/>
        </authorList>
    </citation>
    <scope>NUCLEOTIDE SEQUENCE</scope>
    <source>
        <strain evidence="1">Benny 63K</strain>
    </source>
</reference>
<evidence type="ECO:0000313" key="1">
    <source>
        <dbReference type="EMBL" id="KAJ1900526.1"/>
    </source>
</evidence>
<dbReference type="Proteomes" id="UP001150581">
    <property type="component" value="Unassembled WGS sequence"/>
</dbReference>
<keyword evidence="2" id="KW-1185">Reference proteome</keyword>
<accession>A0ACC1ITC3</accession>
<dbReference type="EMBL" id="JANBPG010000075">
    <property type="protein sequence ID" value="KAJ1900526.1"/>
    <property type="molecule type" value="Genomic_DNA"/>
</dbReference>
<name>A0ACC1ITC3_9FUNG</name>
<protein>
    <submittedName>
        <fullName evidence="1">Mitotic fidelity of chromosome transmission-protein</fullName>
    </submittedName>
</protein>
<gene>
    <name evidence="1" type="primary">MIF2</name>
    <name evidence="1" type="ORF">LPJ66_001413</name>
</gene>
<proteinExistence type="predicted"/>
<organism evidence="1 2">
    <name type="scientific">Kickxella alabastrina</name>
    <dbReference type="NCBI Taxonomy" id="61397"/>
    <lineage>
        <taxon>Eukaryota</taxon>
        <taxon>Fungi</taxon>
        <taxon>Fungi incertae sedis</taxon>
        <taxon>Zoopagomycota</taxon>
        <taxon>Kickxellomycotina</taxon>
        <taxon>Kickxellomycetes</taxon>
        <taxon>Kickxellales</taxon>
        <taxon>Kickxellaceae</taxon>
        <taxon>Kickxella</taxon>
    </lineage>
</organism>
<evidence type="ECO:0000313" key="2">
    <source>
        <dbReference type="Proteomes" id="UP001150581"/>
    </source>
</evidence>
<comment type="caution">
    <text evidence="1">The sequence shown here is derived from an EMBL/GenBank/DDBJ whole genome shotgun (WGS) entry which is preliminary data.</text>
</comment>